<sequence>MSSKKKTKKSSKVPQDKISSGDQSPGPINGLPNKKQSDAAHLNEPKFQESFNENSPYDEKETQNTDPKNGKKQKNKKGSTSKKRKKPKKTGFFGGLFTFRSFLILYVLGVFFVCHGKTRKQCSYPVELFCYNGVSQYILTHDWFQKYIEPGVLEIKGYSADYGNQAFSTYEIHAKPRLNPYVESAQPYIQKAKELSIEYVYNPATQVAIKVQEFYNQNAKDSVDAFYGKARKTVTPYLNKAQKQINHAYEKLIIYNKKHIQPWLNNKVIPFVVESKKNIIVQYNEKVAPVVDQLVKTAHDNYNKHIVPFYNTNIKPHVEYCFEVIVELVQGKDESRKKTDLKAKKEAERKAREQKAKEEAELKAKEEAKRKAKEEAERKAKEEAERKAKKEAERKAKEEAERKAKEEAERKAKEEAERKAKEEAERKAKEEAERKAKEEAERKAKEEAERKVKEEAERKAKEEAERKAKEEAERKAKEEAERKAKEEAEKAAIAAAIKAVRDTAAIGISRARENISIVLKDYELKAKSAVKKTSDDTEAKIISLKKLGTDYPSKLTKFVDELAKDAEKNITVKIDKISEYAKETIDTVKTNIKKADESFEALNEKVNELEKDFVLVMNSNMNGIKTNAHSKAGKITIDQKIYDEVDRDINTASQSMNAEFSSSTLRVKEEIKGVETKVTSLKSTARSVVQDIVNSTKIATQILKQRDTPVISQNDSSKGSDKVPQFVVQTSNDPVLDKLKAQYRLRDPVLQKLKDEYQKTNKNKQSGKIAKDGSY</sequence>
<organism evidence="1 2">
    <name type="scientific">Racocetra persica</name>
    <dbReference type="NCBI Taxonomy" id="160502"/>
    <lineage>
        <taxon>Eukaryota</taxon>
        <taxon>Fungi</taxon>
        <taxon>Fungi incertae sedis</taxon>
        <taxon>Mucoromycota</taxon>
        <taxon>Glomeromycotina</taxon>
        <taxon>Glomeromycetes</taxon>
        <taxon>Diversisporales</taxon>
        <taxon>Gigasporaceae</taxon>
        <taxon>Racocetra</taxon>
    </lineage>
</organism>
<comment type="caution">
    <text evidence="1">The sequence shown here is derived from an EMBL/GenBank/DDBJ whole genome shotgun (WGS) entry which is preliminary data.</text>
</comment>
<protein>
    <submittedName>
        <fullName evidence="1">10926_t:CDS:1</fullName>
    </submittedName>
</protein>
<name>A0ACA9NCN3_9GLOM</name>
<evidence type="ECO:0000313" key="1">
    <source>
        <dbReference type="EMBL" id="CAG8647449.1"/>
    </source>
</evidence>
<evidence type="ECO:0000313" key="2">
    <source>
        <dbReference type="Proteomes" id="UP000789920"/>
    </source>
</evidence>
<gene>
    <name evidence="1" type="ORF">RPERSI_LOCUS7733</name>
</gene>
<keyword evidence="2" id="KW-1185">Reference proteome</keyword>
<accession>A0ACA9NCN3</accession>
<dbReference type="Proteomes" id="UP000789920">
    <property type="component" value="Unassembled WGS sequence"/>
</dbReference>
<proteinExistence type="predicted"/>
<reference evidence="1" key="1">
    <citation type="submission" date="2021-06" db="EMBL/GenBank/DDBJ databases">
        <authorList>
            <person name="Kallberg Y."/>
            <person name="Tangrot J."/>
            <person name="Rosling A."/>
        </authorList>
    </citation>
    <scope>NUCLEOTIDE SEQUENCE</scope>
    <source>
        <strain evidence="1">MA461A</strain>
    </source>
</reference>
<dbReference type="EMBL" id="CAJVQC010013354">
    <property type="protein sequence ID" value="CAG8647449.1"/>
    <property type="molecule type" value="Genomic_DNA"/>
</dbReference>